<dbReference type="PANTHER" id="PTHR34298:SF2">
    <property type="entry name" value="SEGREGATION AND CONDENSATION PROTEIN B"/>
    <property type="match status" value="1"/>
</dbReference>
<name>D0WE06_SLAES</name>
<dbReference type="GeneID" id="85006719"/>
<dbReference type="Gene3D" id="1.10.10.10">
    <property type="entry name" value="Winged helix-like DNA-binding domain superfamily/Winged helix DNA-binding domain"/>
    <property type="match status" value="2"/>
</dbReference>
<dbReference type="GO" id="GO:0051304">
    <property type="term" value="P:chromosome separation"/>
    <property type="evidence" value="ECO:0007669"/>
    <property type="project" value="InterPro"/>
</dbReference>
<dbReference type="AlphaFoldDB" id="D0WE06"/>
<dbReference type="InterPro" id="IPR036390">
    <property type="entry name" value="WH_DNA-bd_sf"/>
</dbReference>
<dbReference type="InterPro" id="IPR005234">
    <property type="entry name" value="ScpB_csome_segregation"/>
</dbReference>
<evidence type="ECO:0000256" key="4">
    <source>
        <dbReference type="ARBA" id="ARBA00023306"/>
    </source>
</evidence>
<dbReference type="PANTHER" id="PTHR34298">
    <property type="entry name" value="SEGREGATION AND CONDENSATION PROTEIN B"/>
    <property type="match status" value="1"/>
</dbReference>
<dbReference type="GO" id="GO:0051301">
    <property type="term" value="P:cell division"/>
    <property type="evidence" value="ECO:0007669"/>
    <property type="project" value="UniProtKB-KW"/>
</dbReference>
<evidence type="ECO:0000256" key="2">
    <source>
        <dbReference type="ARBA" id="ARBA00022618"/>
    </source>
</evidence>
<keyword evidence="3" id="KW-0159">Chromosome partition</keyword>
<dbReference type="RefSeq" id="WP_006361277.1">
    <property type="nucleotide sequence ID" value="NZ_GG700630.1"/>
</dbReference>
<dbReference type="OrthoDB" id="9806226at2"/>
<evidence type="ECO:0000313" key="5">
    <source>
        <dbReference type="EMBL" id="EEZ61944.1"/>
    </source>
</evidence>
<dbReference type="HOGENOM" id="CLU_045647_5_1_11"/>
<dbReference type="STRING" id="649764.HMPREF0762_00030"/>
<accession>D0WE06</accession>
<dbReference type="InterPro" id="IPR036388">
    <property type="entry name" value="WH-like_DNA-bd_sf"/>
</dbReference>
<sequence>MTEYEMSAEDVIGACEAMLFVTDEALSALSISEMLGIAPARVQAALDELRRRLEARDAGIQLREAAGGWRLFTHPRYHDLIERYVISWDTRRLSQAALETLSVVAYNQPVTRAAVAGVRGVNSDSAISSLLEKGLVREAGREDSPGQPILYATTKRFLEHFGLRTLADLPDLESFAPDEESRALIRERLGLTRSEAVDAVEAFDDGDLELDLADDILDLRRGIEGDERDGR</sequence>
<keyword evidence="1" id="KW-0963">Cytoplasm</keyword>
<evidence type="ECO:0000256" key="3">
    <source>
        <dbReference type="ARBA" id="ARBA00022829"/>
    </source>
</evidence>
<dbReference type="Pfam" id="PF04079">
    <property type="entry name" value="SMC_ScpB"/>
    <property type="match status" value="1"/>
</dbReference>
<evidence type="ECO:0000313" key="6">
    <source>
        <dbReference type="Proteomes" id="UP000006001"/>
    </source>
</evidence>
<dbReference type="Proteomes" id="UP000006001">
    <property type="component" value="Unassembled WGS sequence"/>
</dbReference>
<gene>
    <name evidence="5" type="primary">scpB</name>
    <name evidence="5" type="ORF">HMPREF0762_00030</name>
</gene>
<keyword evidence="6" id="KW-1185">Reference proteome</keyword>
<protein>
    <submittedName>
        <fullName evidence="5">Segregation and condensation protein B</fullName>
    </submittedName>
</protein>
<dbReference type="eggNOG" id="COG1386">
    <property type="taxonomic scope" value="Bacteria"/>
</dbReference>
<keyword evidence="2" id="KW-0132">Cell division</keyword>
<reference evidence="5" key="1">
    <citation type="submission" date="2009-10" db="EMBL/GenBank/DDBJ databases">
        <authorList>
            <person name="Weinstock G."/>
            <person name="Sodergren E."/>
            <person name="Clifton S."/>
            <person name="Fulton L."/>
            <person name="Fulton B."/>
            <person name="Courtney L."/>
            <person name="Fronick C."/>
            <person name="Harrison M."/>
            <person name="Strong C."/>
            <person name="Farmer C."/>
            <person name="Delahaunty K."/>
            <person name="Markovic C."/>
            <person name="Hall O."/>
            <person name="Minx P."/>
            <person name="Tomlinson C."/>
            <person name="Mitreva M."/>
            <person name="Nelson J."/>
            <person name="Hou S."/>
            <person name="Wollam A."/>
            <person name="Pepin K.H."/>
            <person name="Johnson M."/>
            <person name="Bhonagiri V."/>
            <person name="Nash W.E."/>
            <person name="Warren W."/>
            <person name="Chinwalla A."/>
            <person name="Mardis E.R."/>
            <person name="Wilson R.K."/>
        </authorList>
    </citation>
    <scope>NUCLEOTIDE SEQUENCE [LARGE SCALE GENOMIC DNA]</scope>
    <source>
        <strain evidence="5">ATCC 700122</strain>
    </source>
</reference>
<keyword evidence="4" id="KW-0131">Cell cycle</keyword>
<dbReference type="EMBL" id="ACUX02000004">
    <property type="protein sequence ID" value="EEZ61944.1"/>
    <property type="molecule type" value="Genomic_DNA"/>
</dbReference>
<proteinExistence type="predicted"/>
<organism evidence="5 6">
    <name type="scientific">Slackia exigua (strain ATCC 700122 / DSM 15923 / CIP 105133 / JCM 11022 / KCTC 5966 / S-7)</name>
    <dbReference type="NCBI Taxonomy" id="649764"/>
    <lineage>
        <taxon>Bacteria</taxon>
        <taxon>Bacillati</taxon>
        <taxon>Actinomycetota</taxon>
        <taxon>Coriobacteriia</taxon>
        <taxon>Eggerthellales</taxon>
        <taxon>Eggerthellaceae</taxon>
        <taxon>Slackia</taxon>
    </lineage>
</organism>
<dbReference type="SUPFAM" id="SSF46785">
    <property type="entry name" value="Winged helix' DNA-binding domain"/>
    <property type="match status" value="2"/>
</dbReference>
<dbReference type="NCBIfam" id="TIGR00281">
    <property type="entry name" value="SMC-Scp complex subunit ScpB"/>
    <property type="match status" value="1"/>
</dbReference>
<comment type="caution">
    <text evidence="5">The sequence shown here is derived from an EMBL/GenBank/DDBJ whole genome shotgun (WGS) entry which is preliminary data.</text>
</comment>
<evidence type="ECO:0000256" key="1">
    <source>
        <dbReference type="ARBA" id="ARBA00022490"/>
    </source>
</evidence>